<keyword evidence="4 7" id="KW-0812">Transmembrane</keyword>
<feature type="transmembrane region" description="Helical" evidence="7">
    <location>
        <begin position="239"/>
        <end position="260"/>
    </location>
</feature>
<comment type="caution">
    <text evidence="9">The sequence shown here is derived from an EMBL/GenBank/DDBJ whole genome shotgun (WGS) entry which is preliminary data.</text>
</comment>
<reference evidence="9 10" key="1">
    <citation type="journal article" date="2019" name="Nat. Med.">
        <title>A library of human gut bacterial isolates paired with longitudinal multiomics data enables mechanistic microbiome research.</title>
        <authorList>
            <person name="Poyet M."/>
            <person name="Groussin M."/>
            <person name="Gibbons S.M."/>
            <person name="Avila-Pacheco J."/>
            <person name="Jiang X."/>
            <person name="Kearney S.M."/>
            <person name="Perrotta A.R."/>
            <person name="Berdy B."/>
            <person name="Zhao S."/>
            <person name="Lieberman T.D."/>
            <person name="Swanson P.K."/>
            <person name="Smith M."/>
            <person name="Roesemann S."/>
            <person name="Alexander J.E."/>
            <person name="Rich S.A."/>
            <person name="Livny J."/>
            <person name="Vlamakis H."/>
            <person name="Clish C."/>
            <person name="Bullock K."/>
            <person name="Deik A."/>
            <person name="Scott J."/>
            <person name="Pierce K.A."/>
            <person name="Xavier R.J."/>
            <person name="Alm E.J."/>
        </authorList>
    </citation>
    <scope>NUCLEOTIDE SEQUENCE [LARGE SCALE GENOMIC DNA]</scope>
    <source>
        <strain evidence="9 10">BIOML-A2</strain>
    </source>
</reference>
<protein>
    <submittedName>
        <fullName evidence="9">DMT family transporter</fullName>
    </submittedName>
</protein>
<evidence type="ECO:0000256" key="3">
    <source>
        <dbReference type="ARBA" id="ARBA00022475"/>
    </source>
</evidence>
<feature type="transmembrane region" description="Helical" evidence="7">
    <location>
        <begin position="36"/>
        <end position="56"/>
    </location>
</feature>
<evidence type="ECO:0000313" key="9">
    <source>
        <dbReference type="EMBL" id="KAB7460747.1"/>
    </source>
</evidence>
<keyword evidence="6 7" id="KW-0472">Membrane</keyword>
<proteinExistence type="inferred from homology"/>
<feature type="transmembrane region" description="Helical" evidence="7">
    <location>
        <begin position="127"/>
        <end position="144"/>
    </location>
</feature>
<feature type="transmembrane region" description="Helical" evidence="7">
    <location>
        <begin position="206"/>
        <end position="227"/>
    </location>
</feature>
<comment type="similarity">
    <text evidence="2">Belongs to the EamA transporter family.</text>
</comment>
<dbReference type="GO" id="GO:0005886">
    <property type="term" value="C:plasma membrane"/>
    <property type="evidence" value="ECO:0007669"/>
    <property type="project" value="UniProtKB-SubCell"/>
</dbReference>
<feature type="transmembrane region" description="Helical" evidence="7">
    <location>
        <begin position="7"/>
        <end position="24"/>
    </location>
</feature>
<gene>
    <name evidence="9" type="ORF">GBB04_06755</name>
</gene>
<dbReference type="PANTHER" id="PTHR42920">
    <property type="entry name" value="OS03G0707200 PROTEIN-RELATED"/>
    <property type="match status" value="1"/>
</dbReference>
<evidence type="ECO:0000256" key="6">
    <source>
        <dbReference type="ARBA" id="ARBA00023136"/>
    </source>
</evidence>
<evidence type="ECO:0000256" key="2">
    <source>
        <dbReference type="ARBA" id="ARBA00007362"/>
    </source>
</evidence>
<evidence type="ECO:0000256" key="1">
    <source>
        <dbReference type="ARBA" id="ARBA00004651"/>
    </source>
</evidence>
<accession>A0A7J5THP9</accession>
<feature type="domain" description="EamA" evidence="8">
    <location>
        <begin position="179"/>
        <end position="310"/>
    </location>
</feature>
<feature type="transmembrane region" description="Helical" evidence="7">
    <location>
        <begin position="96"/>
        <end position="115"/>
    </location>
</feature>
<dbReference type="SUPFAM" id="SSF103481">
    <property type="entry name" value="Multidrug resistance efflux transporter EmrE"/>
    <property type="match status" value="2"/>
</dbReference>
<feature type="transmembrane region" description="Helical" evidence="7">
    <location>
        <begin position="151"/>
        <end position="167"/>
    </location>
</feature>
<dbReference type="InterPro" id="IPR037185">
    <property type="entry name" value="EmrE-like"/>
</dbReference>
<dbReference type="AlphaFoldDB" id="A0A7J5THP9"/>
<dbReference type="RefSeq" id="WP_003839617.1">
    <property type="nucleotide sequence ID" value="NZ_BCYE01000025.1"/>
</dbReference>
<keyword evidence="3" id="KW-1003">Cell membrane</keyword>
<dbReference type="Proteomes" id="UP000429211">
    <property type="component" value="Unassembled WGS sequence"/>
</dbReference>
<evidence type="ECO:0000256" key="5">
    <source>
        <dbReference type="ARBA" id="ARBA00022989"/>
    </source>
</evidence>
<evidence type="ECO:0000259" key="8">
    <source>
        <dbReference type="Pfam" id="PF00892"/>
    </source>
</evidence>
<feature type="transmembrane region" description="Helical" evidence="7">
    <location>
        <begin position="173"/>
        <end position="197"/>
    </location>
</feature>
<organism evidence="9 10">
    <name type="scientific">Bifidobacterium dentium</name>
    <dbReference type="NCBI Taxonomy" id="1689"/>
    <lineage>
        <taxon>Bacteria</taxon>
        <taxon>Bacillati</taxon>
        <taxon>Actinomycetota</taxon>
        <taxon>Actinomycetes</taxon>
        <taxon>Bifidobacteriales</taxon>
        <taxon>Bifidobacteriaceae</taxon>
        <taxon>Bifidobacterium</taxon>
    </lineage>
</organism>
<dbReference type="GeneID" id="31606614"/>
<evidence type="ECO:0000256" key="7">
    <source>
        <dbReference type="SAM" id="Phobius"/>
    </source>
</evidence>
<dbReference type="PANTHER" id="PTHR42920:SF5">
    <property type="entry name" value="EAMA DOMAIN-CONTAINING PROTEIN"/>
    <property type="match status" value="1"/>
</dbReference>
<sequence length="337" mass="35936">MKSKEIGGMACLILTAMIWGFAFVSQVQGMASMTPLFFNATRFTLGALSLLPLLWFRRRGKATAGSRTAYDAGERPVLELGDGKVMDLPKWTASPVAVSVICGVVLFSASTVQQYGVLYSGSAGRSGFITALYIVMTPLLAFVVLRRRIHLSVVISVAIAVVGFYLLCVTDGFGSITIADVVLLFTAVLFATHILVIDTFGRKMDVIALSFGQIATTAVLSWVGSFVEGSVDWAGAGHAWFAIVYAGVGSAGIAYTLQVVGQQLVPPTRASVIMSLESFFSVIGGALLLGEVMTMRAYVGCALIFAGTVLAQIPVRVPRLRRCEQSDDAVLGAERRR</sequence>
<feature type="domain" description="EamA" evidence="8">
    <location>
        <begin position="8"/>
        <end position="167"/>
    </location>
</feature>
<evidence type="ECO:0000256" key="4">
    <source>
        <dbReference type="ARBA" id="ARBA00022692"/>
    </source>
</evidence>
<dbReference type="EMBL" id="WDPD01000005">
    <property type="protein sequence ID" value="KAB7460747.1"/>
    <property type="molecule type" value="Genomic_DNA"/>
</dbReference>
<dbReference type="Pfam" id="PF00892">
    <property type="entry name" value="EamA"/>
    <property type="match status" value="2"/>
</dbReference>
<feature type="transmembrane region" description="Helical" evidence="7">
    <location>
        <begin position="295"/>
        <end position="315"/>
    </location>
</feature>
<dbReference type="InterPro" id="IPR000620">
    <property type="entry name" value="EamA_dom"/>
</dbReference>
<keyword evidence="5 7" id="KW-1133">Transmembrane helix</keyword>
<comment type="subcellular location">
    <subcellularLocation>
        <location evidence="1">Cell membrane</location>
        <topology evidence="1">Multi-pass membrane protein</topology>
    </subcellularLocation>
</comment>
<evidence type="ECO:0000313" key="10">
    <source>
        <dbReference type="Proteomes" id="UP000429211"/>
    </source>
</evidence>
<feature type="transmembrane region" description="Helical" evidence="7">
    <location>
        <begin position="272"/>
        <end position="289"/>
    </location>
</feature>
<dbReference type="InterPro" id="IPR051258">
    <property type="entry name" value="Diverse_Substrate_Transporter"/>
</dbReference>
<name>A0A7J5THP9_9BIFI</name>